<evidence type="ECO:0000256" key="4">
    <source>
        <dbReference type="ARBA" id="ARBA00022840"/>
    </source>
</evidence>
<dbReference type="PANTHER" id="PTHR45644">
    <property type="entry name" value="AAA ATPASE, PUTATIVE (AFU_ORTHOLOGUE AFUA_2G12920)-RELATED-RELATED"/>
    <property type="match status" value="1"/>
</dbReference>
<keyword evidence="3" id="KW-1000">Mitochondrion outer membrane</keyword>
<accession>A0A1B9GU12</accession>
<dbReference type="InterPro" id="IPR003593">
    <property type="entry name" value="AAA+_ATPase"/>
</dbReference>
<dbReference type="InterPro" id="IPR003960">
    <property type="entry name" value="ATPase_AAA_CS"/>
</dbReference>
<sequence length="1228" mass="130824">MRRISPSTLRQRVLPPISRRALSASPIFIRALQTSSSSLLPRSPSTRRTLIASSSAGSSHDIEDQVEHASSAEQLKESSAGGGEGEGEDSPSSTPPPNPPSDLYSYTTSIIPPSKPTSPLPAELGPALTHLYTSFLPGNQHLAEDLHPSSPFTHVISFPDGSGRPRTEPAERSDDQGSSAPEAVMALASPFEGGEAYVQDAVKRLANEMDADLVRLDLVTGLGLDGPSSPLGSKDASPPSLPQPLNPLLSAAPRPTVGAIKETNESDDSEDGHGMPGMAVTSVPIAVMGGGGGMLPSSLSGLPGMGGSEEDLAQSQVNQEWVNFFTKIINTGESRPGKKRVIVLESATAMAKSFPLWWPSLVEAVQRRRKGHVSIGKIGRNKGTNSKAPAAALLYPTSIILQCTPSLALPHTHPAMTLEHDHAESSSEEDEHAEGSADPAQAVMAALEEKFKSMGIHVQSHVEVVKPKIDGKLWWGSEEGDTSGRREGDQERLAGMLSKGVPAVLPSFGHKSLDGSSQPPVNPIRRLLQSRFGLPPRSDENPEAVPSIVWKAYPIVPQHRNLALEKEARTRQRRAWTAALLQRAVHQFGGKLADPLEVFTTSELTGLPITRKTEASGVGKGWGNSVIPWTDAMHISSIALGTAARSGQIEVGVVTVRWEDIIRARKAMEDEKRTASEQIKRHIPSRKIKLDTKTKSDIEKAPQQLLDPVVEQIKKSKNLSAHEKRLLPCIVDPNRLASTSFKDVHLPEKTIDGIRSMVSLPLLFPEAFRGGVLKDHATAGALMFGPPGTGKTLLARAVAAESGARMLAVQPSDVNDMYVGEGEKLVKAVFSLARRLSPCVIFLDEVDALFGARISRGSAGSMSHNLLLTEFMQEMDGLSSAIANKDKRIVVIGATNRPFDLDDAVLRRLPRRLLVDLPSVEDRKAILKILLRDEQLAEDVDLDKLAKETDGFSGSDLKHLCVSAALSAVKDTVQVPWAKNLAAETGVTPPETEASKTSSPTSPGGGSRAEVLVLAPTDTNNGGGGGRRKAKVTRQTAAAPVSQSSSLAITAAQPIASNSASASAATMASSSMEDQPDTGSASTDAGEQEPGVSALDGDGEGDQQIAQGEVDQLLNANKMGGDPPAESESESNDNALKDEVETLLGFKEPPPPKPRVVAWKHFRVALGEIRPSASEEGSLPELRKWAEQFGEGGKKKGKKSGFGKGFGFSEEKPNDRESEYGRVAQDEE</sequence>
<proteinExistence type="predicted"/>
<feature type="compositionally biased region" description="Basic and acidic residues" evidence="6">
    <location>
        <begin position="1209"/>
        <end position="1220"/>
    </location>
</feature>
<feature type="compositionally biased region" description="Polar residues" evidence="6">
    <location>
        <begin position="1033"/>
        <end position="1046"/>
    </location>
</feature>
<dbReference type="InterPro" id="IPR003959">
    <property type="entry name" value="ATPase_AAA_core"/>
</dbReference>
<dbReference type="Gene3D" id="3.40.50.300">
    <property type="entry name" value="P-loop containing nucleotide triphosphate hydrolases"/>
    <property type="match status" value="1"/>
</dbReference>
<name>A0A1B9GU12_9TREE</name>
<dbReference type="GO" id="GO:0005741">
    <property type="term" value="C:mitochondrial outer membrane"/>
    <property type="evidence" value="ECO:0007669"/>
    <property type="project" value="UniProtKB-SubCell"/>
</dbReference>
<evidence type="ECO:0000259" key="7">
    <source>
        <dbReference type="SMART" id="SM00382"/>
    </source>
</evidence>
<feature type="region of interest" description="Disordered" evidence="6">
    <location>
        <begin position="419"/>
        <end position="438"/>
    </location>
</feature>
<dbReference type="SMART" id="SM00382">
    <property type="entry name" value="AAA"/>
    <property type="match status" value="1"/>
</dbReference>
<reference evidence="8 9" key="1">
    <citation type="submission" date="2013-07" db="EMBL/GenBank/DDBJ databases">
        <title>The Genome Sequence of Cryptococcus heveanensis BCC8398.</title>
        <authorList>
            <consortium name="The Broad Institute Genome Sequencing Platform"/>
            <person name="Cuomo C."/>
            <person name="Litvintseva A."/>
            <person name="Chen Y."/>
            <person name="Heitman J."/>
            <person name="Sun S."/>
            <person name="Springer D."/>
            <person name="Dromer F."/>
            <person name="Young S.K."/>
            <person name="Zeng Q."/>
            <person name="Gargeya S."/>
            <person name="Fitzgerald M."/>
            <person name="Abouelleil A."/>
            <person name="Alvarado L."/>
            <person name="Berlin A.M."/>
            <person name="Chapman S.B."/>
            <person name="Dewar J."/>
            <person name="Goldberg J."/>
            <person name="Griggs A."/>
            <person name="Gujja S."/>
            <person name="Hansen M."/>
            <person name="Howarth C."/>
            <person name="Imamovic A."/>
            <person name="Larimer J."/>
            <person name="McCowan C."/>
            <person name="Murphy C."/>
            <person name="Pearson M."/>
            <person name="Priest M."/>
            <person name="Roberts A."/>
            <person name="Saif S."/>
            <person name="Shea T."/>
            <person name="Sykes S."/>
            <person name="Wortman J."/>
            <person name="Nusbaum C."/>
            <person name="Birren B."/>
        </authorList>
    </citation>
    <scope>NUCLEOTIDE SEQUENCE [LARGE SCALE GENOMIC DNA]</scope>
    <source>
        <strain evidence="8 9">BCC8398</strain>
    </source>
</reference>
<feature type="region of interest" description="Disordered" evidence="6">
    <location>
        <begin position="142"/>
        <end position="180"/>
    </location>
</feature>
<reference evidence="9" key="2">
    <citation type="submission" date="2013-12" db="EMBL/GenBank/DDBJ databases">
        <title>Evolution of pathogenesis and genome organization in the Tremellales.</title>
        <authorList>
            <person name="Cuomo C."/>
            <person name="Litvintseva A."/>
            <person name="Heitman J."/>
            <person name="Chen Y."/>
            <person name="Sun S."/>
            <person name="Springer D."/>
            <person name="Dromer F."/>
            <person name="Young S."/>
            <person name="Zeng Q."/>
            <person name="Chapman S."/>
            <person name="Gujja S."/>
            <person name="Saif S."/>
            <person name="Birren B."/>
        </authorList>
    </citation>
    <scope>NUCLEOTIDE SEQUENCE [LARGE SCALE GENOMIC DNA]</scope>
    <source>
        <strain evidence="9">BCC8398</strain>
    </source>
</reference>
<organism evidence="8 9">
    <name type="scientific">Kwoniella heveanensis BCC8398</name>
    <dbReference type="NCBI Taxonomy" id="1296120"/>
    <lineage>
        <taxon>Eukaryota</taxon>
        <taxon>Fungi</taxon>
        <taxon>Dikarya</taxon>
        <taxon>Basidiomycota</taxon>
        <taxon>Agaricomycotina</taxon>
        <taxon>Tremellomycetes</taxon>
        <taxon>Tremellales</taxon>
        <taxon>Cryptococcaceae</taxon>
        <taxon>Kwoniella</taxon>
    </lineage>
</organism>
<feature type="domain" description="AAA+ ATPase" evidence="7">
    <location>
        <begin position="777"/>
        <end position="919"/>
    </location>
</feature>
<dbReference type="Gene3D" id="1.10.8.60">
    <property type="match status" value="1"/>
</dbReference>
<evidence type="ECO:0000313" key="8">
    <source>
        <dbReference type="EMBL" id="OCF34533.1"/>
    </source>
</evidence>
<feature type="region of interest" description="Disordered" evidence="6">
    <location>
        <begin position="227"/>
        <end position="256"/>
    </location>
</feature>
<comment type="subcellular location">
    <subcellularLocation>
        <location evidence="1">Mitochondrion outer membrane</location>
        <topology evidence="1">Single-pass membrane protein</topology>
    </subcellularLocation>
</comment>
<gene>
    <name evidence="8" type="ORF">I316_03574</name>
</gene>
<dbReference type="Pfam" id="PF17862">
    <property type="entry name" value="AAA_lid_3"/>
    <property type="match status" value="1"/>
</dbReference>
<evidence type="ECO:0000313" key="9">
    <source>
        <dbReference type="Proteomes" id="UP000092666"/>
    </source>
</evidence>
<feature type="region of interest" description="Disordered" evidence="6">
    <location>
        <begin position="35"/>
        <end position="122"/>
    </location>
</feature>
<evidence type="ECO:0000256" key="3">
    <source>
        <dbReference type="ARBA" id="ARBA00022787"/>
    </source>
</evidence>
<dbReference type="InterPro" id="IPR041569">
    <property type="entry name" value="AAA_lid_3"/>
</dbReference>
<dbReference type="GO" id="GO:0016887">
    <property type="term" value="F:ATP hydrolysis activity"/>
    <property type="evidence" value="ECO:0007669"/>
    <property type="project" value="InterPro"/>
</dbReference>
<evidence type="ECO:0000256" key="2">
    <source>
        <dbReference type="ARBA" id="ARBA00022741"/>
    </source>
</evidence>
<protein>
    <recommendedName>
        <fullName evidence="7">AAA+ ATPase domain-containing protein</fullName>
    </recommendedName>
</protein>
<dbReference type="AlphaFoldDB" id="A0A1B9GU12"/>
<feature type="compositionally biased region" description="Basic and acidic residues" evidence="6">
    <location>
        <begin position="163"/>
        <end position="175"/>
    </location>
</feature>
<feature type="region of interest" description="Disordered" evidence="6">
    <location>
        <begin position="1064"/>
        <end position="1139"/>
    </location>
</feature>
<dbReference type="EMBL" id="KV700124">
    <property type="protein sequence ID" value="OCF34533.1"/>
    <property type="molecule type" value="Genomic_DNA"/>
</dbReference>
<dbReference type="OrthoDB" id="39734at2759"/>
<dbReference type="PANTHER" id="PTHR45644:SF56">
    <property type="entry name" value="AAA ATPASE, PUTATIVE (AFU_ORTHOLOGUE AFUA_2G12920)-RELATED"/>
    <property type="match status" value="1"/>
</dbReference>
<evidence type="ECO:0000256" key="6">
    <source>
        <dbReference type="SAM" id="MobiDB-lite"/>
    </source>
</evidence>
<dbReference type="SUPFAM" id="SSF52540">
    <property type="entry name" value="P-loop containing nucleoside triphosphate hydrolases"/>
    <property type="match status" value="1"/>
</dbReference>
<keyword evidence="5" id="KW-0496">Mitochondrion</keyword>
<dbReference type="InterPro" id="IPR051701">
    <property type="entry name" value="Mito_OM_Translocase_MSP1"/>
</dbReference>
<dbReference type="PROSITE" id="PS00674">
    <property type="entry name" value="AAA"/>
    <property type="match status" value="1"/>
</dbReference>
<dbReference type="Pfam" id="PF00004">
    <property type="entry name" value="AAA"/>
    <property type="match status" value="1"/>
</dbReference>
<keyword evidence="4" id="KW-0067">ATP-binding</keyword>
<keyword evidence="3" id="KW-0472">Membrane</keyword>
<feature type="region of interest" description="Disordered" evidence="6">
    <location>
        <begin position="1189"/>
        <end position="1228"/>
    </location>
</feature>
<evidence type="ECO:0000256" key="1">
    <source>
        <dbReference type="ARBA" id="ARBA00004572"/>
    </source>
</evidence>
<dbReference type="Proteomes" id="UP000092666">
    <property type="component" value="Unassembled WGS sequence"/>
</dbReference>
<feature type="compositionally biased region" description="Low complexity" evidence="6">
    <location>
        <begin position="227"/>
        <end position="238"/>
    </location>
</feature>
<feature type="region of interest" description="Disordered" evidence="6">
    <location>
        <begin position="984"/>
        <end position="1046"/>
    </location>
</feature>
<keyword evidence="9" id="KW-1185">Reference proteome</keyword>
<dbReference type="InterPro" id="IPR027417">
    <property type="entry name" value="P-loop_NTPase"/>
</dbReference>
<dbReference type="GO" id="GO:0005524">
    <property type="term" value="F:ATP binding"/>
    <property type="evidence" value="ECO:0007669"/>
    <property type="project" value="UniProtKB-KW"/>
</dbReference>
<evidence type="ECO:0000256" key="5">
    <source>
        <dbReference type="ARBA" id="ARBA00023128"/>
    </source>
</evidence>
<keyword evidence="2" id="KW-0547">Nucleotide-binding</keyword>
<dbReference type="STRING" id="1296120.A0A1B9GU12"/>
<feature type="compositionally biased region" description="Low complexity" evidence="6">
    <location>
        <begin position="35"/>
        <end position="50"/>
    </location>
</feature>